<accession>A0AB38Z170</accession>
<geneLocation type="plasmid" evidence="2 3">
    <name>unnamed2</name>
</geneLocation>
<evidence type="ECO:0000313" key="3">
    <source>
        <dbReference type="Proteomes" id="UP001256400"/>
    </source>
</evidence>
<dbReference type="Proteomes" id="UP001256400">
    <property type="component" value="Plasmid unnamed2"/>
</dbReference>
<organism evidence="2 3">
    <name type="scientific">Acinetobacter soli</name>
    <dbReference type="NCBI Taxonomy" id="487316"/>
    <lineage>
        <taxon>Bacteria</taxon>
        <taxon>Pseudomonadati</taxon>
        <taxon>Pseudomonadota</taxon>
        <taxon>Gammaproteobacteria</taxon>
        <taxon>Moraxellales</taxon>
        <taxon>Moraxellaceae</taxon>
        <taxon>Acinetobacter</taxon>
    </lineage>
</organism>
<feature type="region of interest" description="Disordered" evidence="1">
    <location>
        <begin position="127"/>
        <end position="146"/>
    </location>
</feature>
<keyword evidence="2" id="KW-0614">Plasmid</keyword>
<feature type="compositionally biased region" description="Polar residues" evidence="1">
    <location>
        <begin position="127"/>
        <end position="145"/>
    </location>
</feature>
<evidence type="ECO:0000256" key="1">
    <source>
        <dbReference type="SAM" id="MobiDB-lite"/>
    </source>
</evidence>
<dbReference type="RefSeq" id="WP_151820934.1">
    <property type="nucleotide sequence ID" value="NZ_CP134208.1"/>
</dbReference>
<evidence type="ECO:0000313" key="2">
    <source>
        <dbReference type="EMBL" id="WND07462.1"/>
    </source>
</evidence>
<dbReference type="AlphaFoldDB" id="A0AB38Z170"/>
<sequence>MNPNDDTGSRISNDRTCNNRHKHNSPLAIETTWKVLDNFKMEGGMWSAVYEPKYVEQFKWIIQYTVILIQLNGYDDSAILIASLSILILAIDMKLWYNNSSMSKINLGVEPQCYCCNRLMKISPNSDVSMNPNDDTGSRISNDRTCNNRHKHNSPPLLYHYEIA</sequence>
<dbReference type="EMBL" id="CP134208">
    <property type="protein sequence ID" value="WND07462.1"/>
    <property type="molecule type" value="Genomic_DNA"/>
</dbReference>
<name>A0AB38Z170_9GAMM</name>
<reference evidence="2" key="1">
    <citation type="submission" date="2023-09" db="EMBL/GenBank/DDBJ databases">
        <title>Acinetobacter soli.</title>
        <authorList>
            <person name="Kim B."/>
            <person name="Kim D."/>
            <person name="Park D."/>
        </authorList>
    </citation>
    <scope>NUCLEOTIDE SEQUENCE</scope>
    <source>
        <strain evidence="2">2023.05</strain>
        <plasmid evidence="2">unnamed2</plasmid>
    </source>
</reference>
<gene>
    <name evidence="2" type="ORF">RHP80_17665</name>
</gene>
<proteinExistence type="predicted"/>
<protein>
    <submittedName>
        <fullName evidence="2">Uncharacterized protein</fullName>
    </submittedName>
</protein>